<dbReference type="AlphaFoldDB" id="A0AAE4CMX5"/>
<protein>
    <submittedName>
        <fullName evidence="2">Transcriptional regulator with XRE-family HTH domain</fullName>
    </submittedName>
</protein>
<evidence type="ECO:0000313" key="3">
    <source>
        <dbReference type="Proteomes" id="UP001180845"/>
    </source>
</evidence>
<keyword evidence="3" id="KW-1185">Reference proteome</keyword>
<dbReference type="Pfam" id="PF19054">
    <property type="entry name" value="DUF5753"/>
    <property type="match status" value="1"/>
</dbReference>
<sequence length="292" mass="32929">MAASQSSPTALKRWIAGELTKLRERNGYSRADAAAAIHGSVQGMGHFENARRLPKPLELKTLLEFYGVPERADFFLSLRERAKKGRDWWIGFDTNNGALPEYFKLFLGLEAMAARIESWDVQVTPGLFQTRDYAEAIIRDGEPELSDDEVQRRLELRMARQQEVLEDGDQPSVWAVIDEAAVRRVVGGPTVHRDQLDHLLKLAERPNIDVQVLPFAAGAHTGTEGAFTLLTYPAEFEGDPGTVYAETRVRGIYYEEPEEVMNYRDVLTRLRVKACDQPDSLALINRIAKELS</sequence>
<dbReference type="SMART" id="SM00530">
    <property type="entry name" value="HTH_XRE"/>
    <property type="match status" value="1"/>
</dbReference>
<evidence type="ECO:0000259" key="1">
    <source>
        <dbReference type="PROSITE" id="PS50943"/>
    </source>
</evidence>
<dbReference type="GO" id="GO:0003677">
    <property type="term" value="F:DNA binding"/>
    <property type="evidence" value="ECO:0007669"/>
    <property type="project" value="InterPro"/>
</dbReference>
<dbReference type="Gene3D" id="1.10.260.40">
    <property type="entry name" value="lambda repressor-like DNA-binding domains"/>
    <property type="match status" value="1"/>
</dbReference>
<feature type="domain" description="HTH cro/C1-type" evidence="1">
    <location>
        <begin position="19"/>
        <end position="74"/>
    </location>
</feature>
<name>A0AAE4CMX5_9ACTN</name>
<dbReference type="SUPFAM" id="SSF47413">
    <property type="entry name" value="lambda repressor-like DNA-binding domains"/>
    <property type="match status" value="1"/>
</dbReference>
<accession>A0AAE4CMX5</accession>
<dbReference type="Pfam" id="PF13560">
    <property type="entry name" value="HTH_31"/>
    <property type="match status" value="1"/>
</dbReference>
<evidence type="ECO:0000313" key="2">
    <source>
        <dbReference type="EMBL" id="MDR7303324.1"/>
    </source>
</evidence>
<reference evidence="2" key="1">
    <citation type="submission" date="2023-07" db="EMBL/GenBank/DDBJ databases">
        <title>Sequencing the genomes of 1000 actinobacteria strains.</title>
        <authorList>
            <person name="Klenk H.-P."/>
        </authorList>
    </citation>
    <scope>NUCLEOTIDE SEQUENCE</scope>
    <source>
        <strain evidence="2">DSM 45977</strain>
    </source>
</reference>
<dbReference type="EMBL" id="JAVDXW010000001">
    <property type="protein sequence ID" value="MDR7303324.1"/>
    <property type="molecule type" value="Genomic_DNA"/>
</dbReference>
<dbReference type="InterPro" id="IPR010982">
    <property type="entry name" value="Lambda_DNA-bd_dom_sf"/>
</dbReference>
<dbReference type="PROSITE" id="PS50943">
    <property type="entry name" value="HTH_CROC1"/>
    <property type="match status" value="1"/>
</dbReference>
<dbReference type="RefSeq" id="WP_310275568.1">
    <property type="nucleotide sequence ID" value="NZ_JAVDXW010000001.1"/>
</dbReference>
<dbReference type="CDD" id="cd00093">
    <property type="entry name" value="HTH_XRE"/>
    <property type="match status" value="1"/>
</dbReference>
<dbReference type="InterPro" id="IPR001387">
    <property type="entry name" value="Cro/C1-type_HTH"/>
</dbReference>
<proteinExistence type="predicted"/>
<organism evidence="2 3">
    <name type="scientific">Haloactinomyces albus</name>
    <dbReference type="NCBI Taxonomy" id="1352928"/>
    <lineage>
        <taxon>Bacteria</taxon>
        <taxon>Bacillati</taxon>
        <taxon>Actinomycetota</taxon>
        <taxon>Actinomycetes</taxon>
        <taxon>Actinopolysporales</taxon>
        <taxon>Actinopolysporaceae</taxon>
        <taxon>Haloactinomyces</taxon>
    </lineage>
</organism>
<gene>
    <name evidence="2" type="ORF">JOF55_003505</name>
</gene>
<comment type="caution">
    <text evidence="2">The sequence shown here is derived from an EMBL/GenBank/DDBJ whole genome shotgun (WGS) entry which is preliminary data.</text>
</comment>
<dbReference type="InterPro" id="IPR043917">
    <property type="entry name" value="DUF5753"/>
</dbReference>
<dbReference type="Proteomes" id="UP001180845">
    <property type="component" value="Unassembled WGS sequence"/>
</dbReference>